<accession>H5Y5L1</accession>
<dbReference type="STRING" id="768710.DesyoDRAFT_3595"/>
<gene>
    <name evidence="1" type="ORF">DesyoDRAFT_3595</name>
</gene>
<dbReference type="RefSeq" id="WP_007785070.1">
    <property type="nucleotide sequence ID" value="NZ_CM001441.1"/>
</dbReference>
<dbReference type="eggNOG" id="COG3077">
    <property type="taxonomic scope" value="Bacteria"/>
</dbReference>
<dbReference type="OrthoDB" id="9804867at2"/>
<dbReference type="InterPro" id="IPR013321">
    <property type="entry name" value="Arc_rbn_hlx_hlx"/>
</dbReference>
<dbReference type="Pfam" id="PF04221">
    <property type="entry name" value="RelB"/>
    <property type="match status" value="1"/>
</dbReference>
<evidence type="ECO:0000313" key="2">
    <source>
        <dbReference type="Proteomes" id="UP000005104"/>
    </source>
</evidence>
<dbReference type="Proteomes" id="UP000005104">
    <property type="component" value="Chromosome"/>
</dbReference>
<dbReference type="AlphaFoldDB" id="H5Y5L1"/>
<dbReference type="HOGENOM" id="CLU_154558_0_0_9"/>
<dbReference type="NCBIfam" id="TIGR02384">
    <property type="entry name" value="RelB_DinJ"/>
    <property type="match status" value="1"/>
</dbReference>
<sequence>MAKITNIYVRLEPGLKEEAEAILAQLGIPVSNAVNIFLKQVVMQRGLPFDVKLPEAKIPSIANMSKEELNAEIEKGYADFIQGNVRPASEVFADIRKNYGI</sequence>
<dbReference type="EMBL" id="CM001441">
    <property type="protein sequence ID" value="EHQ90598.1"/>
    <property type="molecule type" value="Genomic_DNA"/>
</dbReference>
<protein>
    <submittedName>
        <fullName evidence="1">Addiction module antitoxin, RelB/DinJ family</fullName>
    </submittedName>
</protein>
<dbReference type="GO" id="GO:0006355">
    <property type="term" value="P:regulation of DNA-templated transcription"/>
    <property type="evidence" value="ECO:0007669"/>
    <property type="project" value="InterPro"/>
</dbReference>
<dbReference type="InterPro" id="IPR007337">
    <property type="entry name" value="RelB/DinJ"/>
</dbReference>
<reference evidence="1 2" key="1">
    <citation type="submission" date="2011-11" db="EMBL/GenBank/DDBJ databases">
        <title>The Noncontiguous Finished genome of Desulfosporosinus youngiae DSM 17734.</title>
        <authorList>
            <consortium name="US DOE Joint Genome Institute (JGI-PGF)"/>
            <person name="Lucas S."/>
            <person name="Han J."/>
            <person name="Lapidus A."/>
            <person name="Cheng J.-F."/>
            <person name="Goodwin L."/>
            <person name="Pitluck S."/>
            <person name="Peters L."/>
            <person name="Ovchinnikova G."/>
            <person name="Lu M."/>
            <person name="Land M.L."/>
            <person name="Hauser L."/>
            <person name="Pester M."/>
            <person name="Spring S."/>
            <person name="Ollivier B."/>
            <person name="Rattei T."/>
            <person name="Klenk H.-P."/>
            <person name="Wagner M."/>
            <person name="Loy A."/>
            <person name="Woyke T.J."/>
        </authorList>
    </citation>
    <scope>NUCLEOTIDE SEQUENCE [LARGE SCALE GENOMIC DNA]</scope>
    <source>
        <strain evidence="1 2">DSM 17734</strain>
    </source>
</reference>
<proteinExistence type="predicted"/>
<dbReference type="Gene3D" id="1.10.1220.10">
    <property type="entry name" value="Met repressor-like"/>
    <property type="match status" value="1"/>
</dbReference>
<name>H5Y5L1_9FIRM</name>
<organism evidence="1 2">
    <name type="scientific">Desulfosporosinus youngiae DSM 17734</name>
    <dbReference type="NCBI Taxonomy" id="768710"/>
    <lineage>
        <taxon>Bacteria</taxon>
        <taxon>Bacillati</taxon>
        <taxon>Bacillota</taxon>
        <taxon>Clostridia</taxon>
        <taxon>Eubacteriales</taxon>
        <taxon>Desulfitobacteriaceae</taxon>
        <taxon>Desulfosporosinus</taxon>
    </lineage>
</organism>
<evidence type="ECO:0000313" key="1">
    <source>
        <dbReference type="EMBL" id="EHQ90598.1"/>
    </source>
</evidence>
<keyword evidence="2" id="KW-1185">Reference proteome</keyword>